<feature type="transmembrane region" description="Helical" evidence="1">
    <location>
        <begin position="52"/>
        <end position="76"/>
    </location>
</feature>
<proteinExistence type="predicted"/>
<feature type="transmembrane region" description="Helical" evidence="1">
    <location>
        <begin position="96"/>
        <end position="114"/>
    </location>
</feature>
<feature type="transmembrane region" description="Helical" evidence="1">
    <location>
        <begin position="120"/>
        <end position="140"/>
    </location>
</feature>
<evidence type="ECO:0000313" key="3">
    <source>
        <dbReference type="Proteomes" id="UP001596135"/>
    </source>
</evidence>
<feature type="transmembrane region" description="Helical" evidence="1">
    <location>
        <begin position="30"/>
        <end position="46"/>
    </location>
</feature>
<dbReference type="EMBL" id="JBHSRJ010000009">
    <property type="protein sequence ID" value="MFC6045508.1"/>
    <property type="molecule type" value="Genomic_DNA"/>
</dbReference>
<evidence type="ECO:0000313" key="2">
    <source>
        <dbReference type="EMBL" id="MFC6045508.1"/>
    </source>
</evidence>
<keyword evidence="1" id="KW-1133">Transmembrane helix</keyword>
<dbReference type="RefSeq" id="WP_379158849.1">
    <property type="nucleotide sequence ID" value="NZ_JBHSRJ010000009.1"/>
</dbReference>
<gene>
    <name evidence="2" type="ORF">ACFPYL_20650</name>
</gene>
<reference evidence="3" key="1">
    <citation type="journal article" date="2019" name="Int. J. Syst. Evol. Microbiol.">
        <title>The Global Catalogue of Microorganisms (GCM) 10K type strain sequencing project: providing services to taxonomists for standard genome sequencing and annotation.</title>
        <authorList>
            <consortium name="The Broad Institute Genomics Platform"/>
            <consortium name="The Broad Institute Genome Sequencing Center for Infectious Disease"/>
            <person name="Wu L."/>
            <person name="Ma J."/>
        </authorList>
    </citation>
    <scope>NUCLEOTIDE SEQUENCE [LARGE SCALE GENOMIC DNA]</scope>
    <source>
        <strain evidence="3">CCUG 54522</strain>
    </source>
</reference>
<keyword evidence="1" id="KW-0812">Transmembrane</keyword>
<keyword evidence="1" id="KW-0472">Membrane</keyword>
<keyword evidence="3" id="KW-1185">Reference proteome</keyword>
<protein>
    <recommendedName>
        <fullName evidence="4">ATP synthase subunit I</fullName>
    </recommendedName>
</protein>
<dbReference type="Proteomes" id="UP001596135">
    <property type="component" value="Unassembled WGS sequence"/>
</dbReference>
<evidence type="ECO:0000256" key="1">
    <source>
        <dbReference type="SAM" id="Phobius"/>
    </source>
</evidence>
<organism evidence="2 3">
    <name type="scientific">Nocardioides hankookensis</name>
    <dbReference type="NCBI Taxonomy" id="443157"/>
    <lineage>
        <taxon>Bacteria</taxon>
        <taxon>Bacillati</taxon>
        <taxon>Actinomycetota</taxon>
        <taxon>Actinomycetes</taxon>
        <taxon>Propionibacteriales</taxon>
        <taxon>Nocardioidaceae</taxon>
        <taxon>Nocardioides</taxon>
    </lineage>
</organism>
<comment type="caution">
    <text evidence="2">The sequence shown here is derived from an EMBL/GenBank/DDBJ whole genome shotgun (WGS) entry which is preliminary data.</text>
</comment>
<evidence type="ECO:0008006" key="4">
    <source>
        <dbReference type="Google" id="ProtNLM"/>
    </source>
</evidence>
<name>A0ABW1LP50_9ACTN</name>
<accession>A0ABW1LP50</accession>
<sequence>MSTTEMNTHMTDDQPPVKASLLRVIRDQRKICLVALGMIVASYWVAGAAGRWQLAGCIAAGVALGLANHLATEWWLLRIISSGKQPTKGQLTASTIIRLAVLTVVAVAIAAAFWPDGIGLLLGLAIFRLIALVMTTIPLLKELKNQ</sequence>